<accession>O24882</accession>
<reference evidence="2 3" key="1">
    <citation type="journal article" date="1997" name="Nature">
        <title>The complete genome sequence of the gastric pathogen Helicobacter pylori.</title>
        <authorList>
            <person name="Tomb J.-F."/>
            <person name="White O."/>
            <person name="Kerlavage A.R."/>
            <person name="Clayton R.A."/>
            <person name="Sutton G.G."/>
            <person name="Fleischmann R.D."/>
            <person name="Ketchum K.A."/>
            <person name="Klenk H.P."/>
            <person name="Gill S."/>
            <person name="Dougherty B.A."/>
            <person name="Nelson K."/>
            <person name="Quackenbush J."/>
            <person name="Zhou L."/>
            <person name="Kirkness E.F."/>
            <person name="Peterson S."/>
            <person name="Loftus B."/>
            <person name="Richardson D."/>
            <person name="Dodson R."/>
            <person name="Khalak H.G."/>
            <person name="Glodek A."/>
            <person name="McKenney K."/>
            <person name="Fitzegerald L.M."/>
            <person name="Lee N."/>
            <person name="Adams M.D."/>
            <person name="Hickey E.K."/>
            <person name="Berg D.E."/>
            <person name="Gocayne J.D."/>
            <person name="Utterback T.R."/>
            <person name="Peterson J.D."/>
            <person name="Kelley J.M."/>
            <person name="Karp P.D."/>
            <person name="Smith H.O."/>
            <person name="Fraser C.M."/>
            <person name="Venter J.C."/>
        </authorList>
    </citation>
    <scope>NUCLEOTIDE SEQUENCE [LARGE SCALE GENOMIC DNA]</scope>
    <source>
        <strain evidence="3">ATCC 700392 / 26695</strain>
    </source>
</reference>
<dbReference type="Proteomes" id="UP000000429">
    <property type="component" value="Chromosome"/>
</dbReference>
<keyword evidence="1" id="KW-0472">Membrane</keyword>
<keyword evidence="3" id="KW-1185">Reference proteome</keyword>
<organism evidence="2 3">
    <name type="scientific">Helicobacter pylori (strain ATCC 700392 / 26695)</name>
    <name type="common">Campylobacter pylori</name>
    <dbReference type="NCBI Taxonomy" id="85962"/>
    <lineage>
        <taxon>Bacteria</taxon>
        <taxon>Pseudomonadati</taxon>
        <taxon>Campylobacterota</taxon>
        <taxon>Epsilonproteobacteria</taxon>
        <taxon>Campylobacterales</taxon>
        <taxon>Helicobacteraceae</taxon>
        <taxon>Helicobacter</taxon>
    </lineage>
</organism>
<dbReference type="EMBL" id="AE000511">
    <property type="protein sequence ID" value="AAD07121.1"/>
    <property type="molecule type" value="Genomic_DNA"/>
</dbReference>
<dbReference type="AlphaFoldDB" id="O24882"/>
<evidence type="ECO:0000313" key="3">
    <source>
        <dbReference type="Proteomes" id="UP000000429"/>
    </source>
</evidence>
<keyword evidence="1" id="KW-0812">Transmembrane</keyword>
<evidence type="ECO:0000256" key="1">
    <source>
        <dbReference type="SAM" id="Phobius"/>
    </source>
</evidence>
<dbReference type="KEGG" id="hpy:HP_0041"/>
<dbReference type="PIR" id="A64525">
    <property type="entry name" value="A64525"/>
</dbReference>
<protein>
    <submittedName>
        <fullName evidence="2">Uncharacterized protein</fullName>
    </submittedName>
</protein>
<dbReference type="STRING" id="85962.HP_0041"/>
<sequence>MNKWLKGAIVFVGGFATIITISLIYHQKPKAPLNNQPSLLNDDEVKYPLQDYTFTQNPQPTNTESSKDATIKALQEQLKAALKALNSKEMNHSKEETFKNPPIDLKQTQTPLKKTFLQSNGIY</sequence>
<keyword evidence="1" id="KW-1133">Transmembrane helix</keyword>
<dbReference type="BioCyc" id="MetaCyc:HP_RS00220-MONOMER"/>
<feature type="transmembrane region" description="Helical" evidence="1">
    <location>
        <begin position="7"/>
        <end position="25"/>
    </location>
</feature>
<name>O24882_HELPY</name>
<dbReference type="InParanoid" id="O24882"/>
<evidence type="ECO:0000313" key="2">
    <source>
        <dbReference type="EMBL" id="AAD07121.1"/>
    </source>
</evidence>
<proteinExistence type="predicted"/>
<dbReference type="EnsemblBacteria" id="AAD07121">
    <property type="protein sequence ID" value="AAD07121"/>
    <property type="gene ID" value="HP_0041"/>
</dbReference>
<gene>
    <name evidence="2" type="ordered locus">HP_0041</name>
</gene>